<dbReference type="AlphaFoldDB" id="H8FY96"/>
<name>H8FY96_MAGML</name>
<accession>H8FY96</accession>
<sequence>MPGIMLIDGNSLGFAAQSTSKLTAGEMEVQAIFHFLKSLRITLLGYSGFKPIVLWDGRSWRYDHFAGYKAKRKEDPKAIAEKERYKAQKPWIARATRTLGVNQMMAINWEADDLAGLLTSKARSRGDSVVLISGDKDWLQLVEPGVLWFDPIREVKITYRDFQTQTGYVNGRAFLQGKALKGDSSDCIPGVGGIGDKAAPILLEKFGSVEKFWAAAETPGFELPEELARYRKKLTEFCAPEGRDRFAFNMMLMDLKTAERPKPERLTLDKGAFDRAAFRSICEDLSFHSLLRDLDNFCAAFNNNQRDKDNEAA</sequence>
<dbReference type="GO" id="GO:0017108">
    <property type="term" value="F:5'-flap endonuclease activity"/>
    <property type="evidence" value="ECO:0007669"/>
    <property type="project" value="InterPro"/>
</dbReference>
<dbReference type="InterPro" id="IPR008918">
    <property type="entry name" value="HhH2"/>
</dbReference>
<proteinExistence type="predicted"/>
<dbReference type="Pfam" id="PF01367">
    <property type="entry name" value="5_3_exonuc"/>
    <property type="match status" value="1"/>
</dbReference>
<dbReference type="Proteomes" id="UP000004169">
    <property type="component" value="Unassembled WGS sequence"/>
</dbReference>
<dbReference type="PANTHER" id="PTHR42646">
    <property type="entry name" value="FLAP ENDONUCLEASE XNI"/>
    <property type="match status" value="1"/>
</dbReference>
<evidence type="ECO:0000256" key="3">
    <source>
        <dbReference type="ARBA" id="ARBA00023125"/>
    </source>
</evidence>
<evidence type="ECO:0000259" key="4">
    <source>
        <dbReference type="SMART" id="SM00475"/>
    </source>
</evidence>
<dbReference type="STRING" id="1150626.PHAMO_80125"/>
<dbReference type="SMART" id="SM00475">
    <property type="entry name" value="53EXOc"/>
    <property type="match status" value="1"/>
</dbReference>
<dbReference type="EMBL" id="CAHP01000060">
    <property type="protein sequence ID" value="CCG43334.1"/>
    <property type="molecule type" value="Genomic_DNA"/>
</dbReference>
<dbReference type="RefSeq" id="WP_002731418.1">
    <property type="nucleotide sequence ID" value="NZ_CAHP01000060.1"/>
</dbReference>
<keyword evidence="6" id="KW-1185">Reference proteome</keyword>
<dbReference type="InterPro" id="IPR002421">
    <property type="entry name" value="5-3_exonuclease"/>
</dbReference>
<keyword evidence="3" id="KW-0238">DNA-binding</keyword>
<dbReference type="InterPro" id="IPR029060">
    <property type="entry name" value="PIN-like_dom_sf"/>
</dbReference>
<evidence type="ECO:0000313" key="5">
    <source>
        <dbReference type="EMBL" id="CCG43334.1"/>
    </source>
</evidence>
<dbReference type="eggNOG" id="COG0258">
    <property type="taxonomic scope" value="Bacteria"/>
</dbReference>
<evidence type="ECO:0000256" key="1">
    <source>
        <dbReference type="ARBA" id="ARBA00022722"/>
    </source>
</evidence>
<dbReference type="SUPFAM" id="SSF88723">
    <property type="entry name" value="PIN domain-like"/>
    <property type="match status" value="1"/>
</dbReference>
<evidence type="ECO:0000313" key="6">
    <source>
        <dbReference type="Proteomes" id="UP000004169"/>
    </source>
</evidence>
<evidence type="ECO:0000256" key="2">
    <source>
        <dbReference type="ARBA" id="ARBA00022801"/>
    </source>
</evidence>
<dbReference type="SUPFAM" id="SSF47807">
    <property type="entry name" value="5' to 3' exonuclease, C-terminal subdomain"/>
    <property type="match status" value="1"/>
</dbReference>
<gene>
    <name evidence="5" type="ORF">PHAMO_80125</name>
</gene>
<dbReference type="InterPro" id="IPR038969">
    <property type="entry name" value="FEN"/>
</dbReference>
<keyword evidence="5" id="KW-0269">Exonuclease</keyword>
<dbReference type="InterPro" id="IPR020046">
    <property type="entry name" value="5-3_exonucl_a-hlix_arch_N"/>
</dbReference>
<reference evidence="5 6" key="1">
    <citation type="journal article" date="2012" name="J. Bacteriol.">
        <title>Draft Genome Sequence of the Purple Photosynthetic Bacterium Phaeospirillum molischianum DSM120, a Particularly Versatile Bacterium.</title>
        <authorList>
            <person name="Duquesne K."/>
            <person name="Prima V."/>
            <person name="Ji B."/>
            <person name="Rouy Z."/>
            <person name="Medigue C."/>
            <person name="Talla E."/>
            <person name="Sturgis J.N."/>
        </authorList>
    </citation>
    <scope>NUCLEOTIDE SEQUENCE [LARGE SCALE GENOMIC DNA]</scope>
    <source>
        <strain evidence="6">DSM120</strain>
    </source>
</reference>
<dbReference type="CDD" id="cd09860">
    <property type="entry name" value="PIN_T4-like"/>
    <property type="match status" value="1"/>
</dbReference>
<keyword evidence="2" id="KW-0378">Hydrolase</keyword>
<dbReference type="InterPro" id="IPR036279">
    <property type="entry name" value="5-3_exonuclease_C_sf"/>
</dbReference>
<organism evidence="5 6">
    <name type="scientific">Magnetospirillum molischianum DSM 120</name>
    <dbReference type="NCBI Taxonomy" id="1150626"/>
    <lineage>
        <taxon>Bacteria</taxon>
        <taxon>Pseudomonadati</taxon>
        <taxon>Pseudomonadota</taxon>
        <taxon>Alphaproteobacteria</taxon>
        <taxon>Rhodospirillales</taxon>
        <taxon>Rhodospirillaceae</taxon>
        <taxon>Magnetospirillum</taxon>
    </lineage>
</organism>
<dbReference type="GO" id="GO:0008409">
    <property type="term" value="F:5'-3' exonuclease activity"/>
    <property type="evidence" value="ECO:0007669"/>
    <property type="project" value="InterPro"/>
</dbReference>
<dbReference type="Pfam" id="PF02739">
    <property type="entry name" value="5_3_exonuc_N"/>
    <property type="match status" value="1"/>
</dbReference>
<dbReference type="InterPro" id="IPR020045">
    <property type="entry name" value="DNA_polI_H3TH"/>
</dbReference>
<keyword evidence="1" id="KW-0540">Nuclease</keyword>
<dbReference type="GO" id="GO:0003677">
    <property type="term" value="F:DNA binding"/>
    <property type="evidence" value="ECO:0007669"/>
    <property type="project" value="UniProtKB-KW"/>
</dbReference>
<feature type="domain" description="5'-3' exonuclease" evidence="4">
    <location>
        <begin position="1"/>
        <end position="272"/>
    </location>
</feature>
<comment type="caution">
    <text evidence="5">The sequence shown here is derived from an EMBL/GenBank/DDBJ whole genome shotgun (WGS) entry which is preliminary data.</text>
</comment>
<dbReference type="SMART" id="SM00279">
    <property type="entry name" value="HhH2"/>
    <property type="match status" value="1"/>
</dbReference>
<protein>
    <submittedName>
        <fullName evidence="5">Putative exonuclease</fullName>
    </submittedName>
</protein>
<dbReference type="Gene3D" id="1.10.150.20">
    <property type="entry name" value="5' to 3' exonuclease, C-terminal subdomain"/>
    <property type="match status" value="1"/>
</dbReference>
<dbReference type="Gene3D" id="3.40.50.1010">
    <property type="entry name" value="5'-nuclease"/>
    <property type="match status" value="1"/>
</dbReference>
<dbReference type="GO" id="GO:0033567">
    <property type="term" value="P:DNA replication, Okazaki fragment processing"/>
    <property type="evidence" value="ECO:0007669"/>
    <property type="project" value="InterPro"/>
</dbReference>
<dbReference type="PANTHER" id="PTHR42646:SF2">
    <property type="entry name" value="5'-3' EXONUCLEASE FAMILY PROTEIN"/>
    <property type="match status" value="1"/>
</dbReference>